<evidence type="ECO:0000313" key="2">
    <source>
        <dbReference type="EMBL" id="CAF4549474.1"/>
    </source>
</evidence>
<gene>
    <name evidence="1" type="ORF">GPM918_LOCUS44848</name>
    <name evidence="2" type="ORF">SRO942_LOCUS46925</name>
</gene>
<feature type="non-terminal residue" evidence="1">
    <location>
        <position position="233"/>
    </location>
</feature>
<name>A0A816DZT8_9BILA</name>
<dbReference type="Proteomes" id="UP000663829">
    <property type="component" value="Unassembled WGS sequence"/>
</dbReference>
<dbReference type="Proteomes" id="UP000681722">
    <property type="component" value="Unassembled WGS sequence"/>
</dbReference>
<protein>
    <submittedName>
        <fullName evidence="1">Uncharacterized protein</fullName>
    </submittedName>
</protein>
<dbReference type="AlphaFoldDB" id="A0A816DZT8"/>
<accession>A0A816DZT8</accession>
<sequence length="233" mass="27287">MVFISWLNKKIDGIIDQTQLHLNFEKEGNYDYFIKNIQSSINGANLQSLKLQKANEIKHFFSIYSLSSLIQLRLLSLNFMYSSNDNSFKFWNQLSSLKYLRSLKIIFLPNDSDSVIEEREFIILSIFNQDFCPLLTCFIIDTYGTSRLKAKIPSLIKTTKITNIKYFSIDCWTFSDLIKLLSGLQNIKSFCTQHELSYDEEFNEYHKMTIAMPLMLKCIKLNLSLSDDITFEH</sequence>
<dbReference type="EMBL" id="CAJOBC010115434">
    <property type="protein sequence ID" value="CAF4549474.1"/>
    <property type="molecule type" value="Genomic_DNA"/>
</dbReference>
<proteinExistence type="predicted"/>
<evidence type="ECO:0000313" key="1">
    <source>
        <dbReference type="EMBL" id="CAF1639504.1"/>
    </source>
</evidence>
<comment type="caution">
    <text evidence="1">The sequence shown here is derived from an EMBL/GenBank/DDBJ whole genome shotgun (WGS) entry which is preliminary data.</text>
</comment>
<keyword evidence="3" id="KW-1185">Reference proteome</keyword>
<reference evidence="1" key="1">
    <citation type="submission" date="2021-02" db="EMBL/GenBank/DDBJ databases">
        <authorList>
            <person name="Nowell W R."/>
        </authorList>
    </citation>
    <scope>NUCLEOTIDE SEQUENCE</scope>
</reference>
<organism evidence="1 3">
    <name type="scientific">Didymodactylos carnosus</name>
    <dbReference type="NCBI Taxonomy" id="1234261"/>
    <lineage>
        <taxon>Eukaryota</taxon>
        <taxon>Metazoa</taxon>
        <taxon>Spiralia</taxon>
        <taxon>Gnathifera</taxon>
        <taxon>Rotifera</taxon>
        <taxon>Eurotatoria</taxon>
        <taxon>Bdelloidea</taxon>
        <taxon>Philodinida</taxon>
        <taxon>Philodinidae</taxon>
        <taxon>Didymodactylos</taxon>
    </lineage>
</organism>
<evidence type="ECO:0000313" key="3">
    <source>
        <dbReference type="Proteomes" id="UP000663829"/>
    </source>
</evidence>
<dbReference type="EMBL" id="CAJNOQ010046719">
    <property type="protein sequence ID" value="CAF1639504.1"/>
    <property type="molecule type" value="Genomic_DNA"/>
</dbReference>